<sequence length="408" mass="47175">MKKLILLGFIVLFIGCPSPSLNTARIEYFNRQDFQRAKAVCLEGIKNDPSNFELFAILGGSEIALGNWQPASDALIKAFEIDSLKMSTWLAKQPNSEQYYYQPFYYAARDLFTKGKYEDALKDLKYAEKINPSDARTYTLRGAIYHQTGEIDKAKEQYTKALKVDPDNPDVHFLIGKSLFESKKYDSSMVYFEEAIKNYITTNELNKKVLFSNLPSPDKELEHEILRLWRDKKNNRKKLDEIVKVKLGHDGGLGAVERALEKFYKSNDGLARSYYLLGMAYYNLRDDSTALKNILTSLTFVPDDLDALFYAGELFLRAKKYQEAIKKFETITKLKEDDIYAWFYLAVCYTQLKKYKKAIDLYEGKVLVLSPKNIEAMTNLAYCYREIGNNKKALEYLTKADKLQKEQQ</sequence>
<dbReference type="SUPFAM" id="SSF48452">
    <property type="entry name" value="TPR-like"/>
    <property type="match status" value="2"/>
</dbReference>
<keyword evidence="2 3" id="KW-0802">TPR repeat</keyword>
<dbReference type="PROSITE" id="PS50005">
    <property type="entry name" value="TPR"/>
    <property type="match status" value="4"/>
</dbReference>
<dbReference type="InterPro" id="IPR011990">
    <property type="entry name" value="TPR-like_helical_dom_sf"/>
</dbReference>
<protein>
    <submittedName>
        <fullName evidence="4">Tetratricopeptide repeat protein</fullName>
    </submittedName>
</protein>
<proteinExistence type="predicted"/>
<dbReference type="InterPro" id="IPR050498">
    <property type="entry name" value="Ycf3"/>
</dbReference>
<evidence type="ECO:0000313" key="5">
    <source>
        <dbReference type="Proteomes" id="UP000885826"/>
    </source>
</evidence>
<dbReference type="PANTHER" id="PTHR44858">
    <property type="entry name" value="TETRATRICOPEPTIDE REPEAT PROTEIN 6"/>
    <property type="match status" value="1"/>
</dbReference>
<organism evidence="4 5">
    <name type="scientific">candidate division WOR-3 bacterium</name>
    <dbReference type="NCBI Taxonomy" id="2052148"/>
    <lineage>
        <taxon>Bacteria</taxon>
        <taxon>Bacteria division WOR-3</taxon>
    </lineage>
</organism>
<dbReference type="PANTHER" id="PTHR44858:SF1">
    <property type="entry name" value="UDP-N-ACETYLGLUCOSAMINE--PEPTIDE N-ACETYLGLUCOSAMINYLTRANSFERASE SPINDLY-RELATED"/>
    <property type="match status" value="1"/>
</dbReference>
<accession>A0A9C9EP99</accession>
<dbReference type="PROSITE" id="PS50293">
    <property type="entry name" value="TPR_REGION"/>
    <property type="match status" value="1"/>
</dbReference>
<name>A0A9C9EP99_UNCW3</name>
<dbReference type="SMART" id="SM00028">
    <property type="entry name" value="TPR"/>
    <property type="match status" value="9"/>
</dbReference>
<evidence type="ECO:0000256" key="1">
    <source>
        <dbReference type="ARBA" id="ARBA00022737"/>
    </source>
</evidence>
<dbReference type="Pfam" id="PF13414">
    <property type="entry name" value="TPR_11"/>
    <property type="match status" value="1"/>
</dbReference>
<feature type="repeat" description="TPR" evidence="3">
    <location>
        <begin position="135"/>
        <end position="168"/>
    </location>
</feature>
<keyword evidence="1" id="KW-0677">Repeat</keyword>
<dbReference type="Pfam" id="PF12895">
    <property type="entry name" value="ANAPC3"/>
    <property type="match status" value="1"/>
</dbReference>
<evidence type="ECO:0000256" key="2">
    <source>
        <dbReference type="ARBA" id="ARBA00022803"/>
    </source>
</evidence>
<feature type="repeat" description="TPR" evidence="3">
    <location>
        <begin position="305"/>
        <end position="338"/>
    </location>
</feature>
<reference evidence="4" key="1">
    <citation type="journal article" date="2020" name="mSystems">
        <title>Genome- and Community-Level Interaction Insights into Carbon Utilization and Element Cycling Functions of Hydrothermarchaeota in Hydrothermal Sediment.</title>
        <authorList>
            <person name="Zhou Z."/>
            <person name="Liu Y."/>
            <person name="Xu W."/>
            <person name="Pan J."/>
            <person name="Luo Z.H."/>
            <person name="Li M."/>
        </authorList>
    </citation>
    <scope>NUCLEOTIDE SEQUENCE</scope>
    <source>
        <strain evidence="4">HyVt-388</strain>
    </source>
</reference>
<dbReference type="GO" id="GO:0009279">
    <property type="term" value="C:cell outer membrane"/>
    <property type="evidence" value="ECO:0007669"/>
    <property type="project" value="TreeGrafter"/>
</dbReference>
<dbReference type="InterPro" id="IPR019734">
    <property type="entry name" value="TPR_rpt"/>
</dbReference>
<dbReference type="Proteomes" id="UP000885826">
    <property type="component" value="Unassembled WGS sequence"/>
</dbReference>
<evidence type="ECO:0000313" key="4">
    <source>
        <dbReference type="EMBL" id="HEC79327.1"/>
    </source>
</evidence>
<dbReference type="PROSITE" id="PS51257">
    <property type="entry name" value="PROKAR_LIPOPROTEIN"/>
    <property type="match status" value="1"/>
</dbReference>
<gene>
    <name evidence="4" type="ORF">ENI34_09375</name>
</gene>
<dbReference type="AlphaFoldDB" id="A0A9C9EP99"/>
<dbReference type="Pfam" id="PF13181">
    <property type="entry name" value="TPR_8"/>
    <property type="match status" value="1"/>
</dbReference>
<feature type="repeat" description="TPR" evidence="3">
    <location>
        <begin position="271"/>
        <end position="304"/>
    </location>
</feature>
<feature type="repeat" description="TPR" evidence="3">
    <location>
        <begin position="374"/>
        <end position="407"/>
    </location>
</feature>
<dbReference type="EMBL" id="DRIG01000095">
    <property type="protein sequence ID" value="HEC79327.1"/>
    <property type="molecule type" value="Genomic_DNA"/>
</dbReference>
<dbReference type="GO" id="GO:0046813">
    <property type="term" value="P:receptor-mediated virion attachment to host cell"/>
    <property type="evidence" value="ECO:0007669"/>
    <property type="project" value="TreeGrafter"/>
</dbReference>
<dbReference type="Gene3D" id="1.25.40.10">
    <property type="entry name" value="Tetratricopeptide repeat domain"/>
    <property type="match status" value="2"/>
</dbReference>
<evidence type="ECO:0000256" key="3">
    <source>
        <dbReference type="PROSITE-ProRule" id="PRU00339"/>
    </source>
</evidence>
<comment type="caution">
    <text evidence="4">The sequence shown here is derived from an EMBL/GenBank/DDBJ whole genome shotgun (WGS) entry which is preliminary data.</text>
</comment>